<protein>
    <submittedName>
        <fullName evidence="3">Transcriptional regulatory protein, C terminal</fullName>
    </submittedName>
</protein>
<dbReference type="GO" id="GO:0003677">
    <property type="term" value="F:DNA binding"/>
    <property type="evidence" value="ECO:0007669"/>
    <property type="project" value="UniProtKB-KW"/>
</dbReference>
<dbReference type="Gene3D" id="1.10.10.10">
    <property type="entry name" value="Winged helix-like DNA-binding domain superfamily/Winged helix DNA-binding domain"/>
    <property type="match status" value="1"/>
</dbReference>
<dbReference type="InterPro" id="IPR016032">
    <property type="entry name" value="Sig_transdc_resp-reg_C-effctor"/>
</dbReference>
<evidence type="ECO:0000313" key="4">
    <source>
        <dbReference type="EMBL" id="VTR36828.1"/>
    </source>
</evidence>
<dbReference type="RefSeq" id="WP_046808379.1">
    <property type="nucleotide sequence ID" value="NZ_CAMISM010000014.1"/>
</dbReference>
<dbReference type="Proteomes" id="UP000270487">
    <property type="component" value="Chromosome"/>
</dbReference>
<evidence type="ECO:0000256" key="1">
    <source>
        <dbReference type="ARBA" id="ARBA00023125"/>
    </source>
</evidence>
<dbReference type="Pfam" id="PF00486">
    <property type="entry name" value="Trans_reg_C"/>
    <property type="match status" value="1"/>
</dbReference>
<reference evidence="3 5" key="1">
    <citation type="submission" date="2018-12" db="EMBL/GenBank/DDBJ databases">
        <authorList>
            <consortium name="Pathogen Informatics"/>
        </authorList>
    </citation>
    <scope>NUCLEOTIDE SEQUENCE [LARGE SCALE GENOMIC DNA]</scope>
    <source>
        <strain evidence="4">NCTC12965</strain>
        <strain evidence="3 5">NCTC13193</strain>
    </source>
</reference>
<evidence type="ECO:0000259" key="2">
    <source>
        <dbReference type="Pfam" id="PF00486"/>
    </source>
</evidence>
<accession>A0A0F7HH67</accession>
<sequence length="129" mass="15009">MGKRTLYGYRIGCDIYVDIRHKCLVYMVSDKNKEASGIKVVHLRKTMMQLLIYILDNAQQHIIQDDDIMLNVWDAQGLSSSRQRLWQVINTLSQKLCAFGISAHFIERVRAQGYIIDKEIITLIYGEKM</sequence>
<proteinExistence type="predicted"/>
<gene>
    <name evidence="4" type="ORF">NCTC12965_03981</name>
    <name evidence="3" type="ORF">NCTC13193_03942</name>
</gene>
<dbReference type="EMBL" id="LR134492">
    <property type="protein sequence ID" value="VEI73027.1"/>
    <property type="molecule type" value="Genomic_DNA"/>
</dbReference>
<dbReference type="InterPro" id="IPR001867">
    <property type="entry name" value="OmpR/PhoB-type_DNA-bd"/>
</dbReference>
<dbReference type="InterPro" id="IPR036388">
    <property type="entry name" value="WH-like_DNA-bd_sf"/>
</dbReference>
<dbReference type="KEGG" id="sfw:WN53_25395"/>
<dbReference type="SUPFAM" id="SSF46894">
    <property type="entry name" value="C-terminal effector domain of the bipartite response regulators"/>
    <property type="match status" value="1"/>
</dbReference>
<evidence type="ECO:0000313" key="3">
    <source>
        <dbReference type="EMBL" id="VEI73027.1"/>
    </source>
</evidence>
<keyword evidence="1" id="KW-0238">DNA-binding</keyword>
<dbReference type="GO" id="GO:0006355">
    <property type="term" value="P:regulation of DNA-templated transcription"/>
    <property type="evidence" value="ECO:0007669"/>
    <property type="project" value="InterPro"/>
</dbReference>
<organism evidence="3 5">
    <name type="scientific">Serratia fonticola</name>
    <dbReference type="NCBI Taxonomy" id="47917"/>
    <lineage>
        <taxon>Bacteria</taxon>
        <taxon>Pseudomonadati</taxon>
        <taxon>Pseudomonadota</taxon>
        <taxon>Gammaproteobacteria</taxon>
        <taxon>Enterobacterales</taxon>
        <taxon>Yersiniaceae</taxon>
        <taxon>Serratia</taxon>
    </lineage>
</organism>
<dbReference type="AlphaFoldDB" id="A0A0F7HH67"/>
<name>A0A0F7HH67_SERFO</name>
<dbReference type="GO" id="GO:0000160">
    <property type="term" value="P:phosphorelay signal transduction system"/>
    <property type="evidence" value="ECO:0007669"/>
    <property type="project" value="InterPro"/>
</dbReference>
<evidence type="ECO:0000313" key="5">
    <source>
        <dbReference type="Proteomes" id="UP000270487"/>
    </source>
</evidence>
<dbReference type="EMBL" id="CABEEZ010000090">
    <property type="protein sequence ID" value="VTR36828.1"/>
    <property type="molecule type" value="Genomic_DNA"/>
</dbReference>
<feature type="domain" description="OmpR/PhoB-type" evidence="2">
    <location>
        <begin position="40"/>
        <end position="115"/>
    </location>
</feature>
<dbReference type="GeneID" id="30323521"/>